<evidence type="ECO:0000256" key="1">
    <source>
        <dbReference type="ARBA" id="ARBA00001966"/>
    </source>
</evidence>
<dbReference type="GO" id="GO:0051539">
    <property type="term" value="F:4 iron, 4 sulfur cluster binding"/>
    <property type="evidence" value="ECO:0007669"/>
    <property type="project" value="UniProtKB-KW"/>
</dbReference>
<evidence type="ECO:0000313" key="10">
    <source>
        <dbReference type="EMBL" id="WEU40354.1"/>
    </source>
</evidence>
<keyword evidence="2" id="KW-0489">Methyltransferase</keyword>
<dbReference type="CDD" id="cd02068">
    <property type="entry name" value="radical_SAM_B12_BD"/>
    <property type="match status" value="1"/>
</dbReference>
<dbReference type="Pfam" id="PF04055">
    <property type="entry name" value="Radical_SAM"/>
    <property type="match status" value="1"/>
</dbReference>
<dbReference type="AlphaFoldDB" id="A0AAF0D2D2"/>
<dbReference type="Gene3D" id="3.40.50.280">
    <property type="entry name" value="Cobalamin-binding domain"/>
    <property type="match status" value="1"/>
</dbReference>
<evidence type="ECO:0000256" key="6">
    <source>
        <dbReference type="ARBA" id="ARBA00023004"/>
    </source>
</evidence>
<dbReference type="Proteomes" id="UP000186851">
    <property type="component" value="Chromosome"/>
</dbReference>
<dbReference type="SUPFAM" id="SSF102114">
    <property type="entry name" value="Radical SAM enzymes"/>
    <property type="match status" value="1"/>
</dbReference>
<keyword evidence="4" id="KW-0949">S-adenosyl-L-methionine</keyword>
<dbReference type="Gene3D" id="3.80.30.20">
    <property type="entry name" value="tm_1862 like domain"/>
    <property type="match status" value="1"/>
</dbReference>
<feature type="domain" description="Radical SAM core" evidence="9">
    <location>
        <begin position="186"/>
        <end position="402"/>
    </location>
</feature>
<dbReference type="SFLD" id="SFLDG01082">
    <property type="entry name" value="B12-binding_domain_containing"/>
    <property type="match status" value="1"/>
</dbReference>
<comment type="cofactor">
    <cofactor evidence="1">
        <name>[4Fe-4S] cluster</name>
        <dbReference type="ChEBI" id="CHEBI:49883"/>
    </cofactor>
</comment>
<dbReference type="PROSITE" id="PS51332">
    <property type="entry name" value="B12_BINDING"/>
    <property type="match status" value="1"/>
</dbReference>
<sequence>METDIVLVYPYINVELDRSVFRYPPLGLGYIASSVLKHTDLNVKIVDCTFNSLEKSIREIELLKPRILGIYSMVTINHNAINIARYFRKKVELILAGGPLPTLTPESYLDDFDVVILGEGENTIIELLDAYRNRRNLGQIKGIAYKENNTVKITQRRDLIKNLDNIPFPARELFPNSKYKWYWKKFYGYTATSIISTRGCPHLCDFCSNPVFGVSYRERSPWNVVEEMMDIKKLGYERIFFADDCFTQNPRRVSEICNILIKEKIDVEWMCLSRADIFNEKIAKVMAKAGCKRVFFGIESGNNSVLKIMGKNITKKDAENAIKAAAVTGIETGGFFILGYPGDSTNTIIETVNFSSELPLNYLSYSFPYPIPGTGLYEKVKERIVKKEWIKKKGSATRHDLLYKSGFTEFKLRVAMQKGLIQHKLSKGGYFSKAFKHVFKKLTNLILKIIK</sequence>
<evidence type="ECO:0000256" key="7">
    <source>
        <dbReference type="ARBA" id="ARBA00023014"/>
    </source>
</evidence>
<reference evidence="10" key="2">
    <citation type="journal article" date="2022" name="Nat. Microbiol.">
        <title>A closed Candidatus Odinarchaeum chromosome exposes Asgard archaeal viruses.</title>
        <authorList>
            <person name="Tamarit D."/>
            <person name="Caceres E.F."/>
            <person name="Krupovic M."/>
            <person name="Nijland R."/>
            <person name="Eme L."/>
            <person name="Robinson N.P."/>
            <person name="Ettema T.J.G."/>
        </authorList>
    </citation>
    <scope>NUCLEOTIDE SEQUENCE</scope>
    <source>
        <strain evidence="10">LCB_4</strain>
    </source>
</reference>
<dbReference type="PANTHER" id="PTHR43409">
    <property type="entry name" value="ANAEROBIC MAGNESIUM-PROTOPORPHYRIN IX MONOMETHYL ESTER CYCLASE-RELATED"/>
    <property type="match status" value="1"/>
</dbReference>
<feature type="domain" description="B12-binding" evidence="8">
    <location>
        <begin position="11"/>
        <end position="138"/>
    </location>
</feature>
<keyword evidence="7" id="KW-0411">Iron-sulfur</keyword>
<dbReference type="CDD" id="cd01335">
    <property type="entry name" value="Radical_SAM"/>
    <property type="match status" value="1"/>
</dbReference>
<evidence type="ECO:0000256" key="3">
    <source>
        <dbReference type="ARBA" id="ARBA00022679"/>
    </source>
</evidence>
<keyword evidence="3" id="KW-0808">Transferase</keyword>
<dbReference type="GO" id="GO:0005829">
    <property type="term" value="C:cytosol"/>
    <property type="evidence" value="ECO:0007669"/>
    <property type="project" value="TreeGrafter"/>
</dbReference>
<dbReference type="PROSITE" id="PS51918">
    <property type="entry name" value="RADICAL_SAM"/>
    <property type="match status" value="1"/>
</dbReference>
<dbReference type="InterPro" id="IPR007197">
    <property type="entry name" value="rSAM"/>
</dbReference>
<dbReference type="PANTHER" id="PTHR43409:SF7">
    <property type="entry name" value="BLL1977 PROTEIN"/>
    <property type="match status" value="1"/>
</dbReference>
<dbReference type="GO" id="GO:0046872">
    <property type="term" value="F:metal ion binding"/>
    <property type="evidence" value="ECO:0007669"/>
    <property type="project" value="UniProtKB-KW"/>
</dbReference>
<evidence type="ECO:0000256" key="2">
    <source>
        <dbReference type="ARBA" id="ARBA00022603"/>
    </source>
</evidence>
<dbReference type="SFLD" id="SFLDS00029">
    <property type="entry name" value="Radical_SAM"/>
    <property type="match status" value="1"/>
</dbReference>
<dbReference type="GO" id="GO:0003824">
    <property type="term" value="F:catalytic activity"/>
    <property type="evidence" value="ECO:0007669"/>
    <property type="project" value="InterPro"/>
</dbReference>
<dbReference type="InterPro" id="IPR034466">
    <property type="entry name" value="Methyltransferase_Class_B"/>
</dbReference>
<dbReference type="InterPro" id="IPR006158">
    <property type="entry name" value="Cobalamin-bd"/>
</dbReference>
<evidence type="ECO:0000256" key="5">
    <source>
        <dbReference type="ARBA" id="ARBA00022723"/>
    </source>
</evidence>
<keyword evidence="6" id="KW-0408">Iron</keyword>
<dbReference type="InterPro" id="IPR051198">
    <property type="entry name" value="BchE-like"/>
</dbReference>
<evidence type="ECO:0000259" key="9">
    <source>
        <dbReference type="PROSITE" id="PS51918"/>
    </source>
</evidence>
<dbReference type="GO" id="GO:0031419">
    <property type="term" value="F:cobalamin binding"/>
    <property type="evidence" value="ECO:0007669"/>
    <property type="project" value="InterPro"/>
</dbReference>
<protein>
    <submittedName>
        <fullName evidence="10">B12-binding domain-containing radical SAM protein</fullName>
    </submittedName>
</protein>
<evidence type="ECO:0000256" key="4">
    <source>
        <dbReference type="ARBA" id="ARBA00022691"/>
    </source>
</evidence>
<proteinExistence type="predicted"/>
<dbReference type="InterPro" id="IPR023404">
    <property type="entry name" value="rSAM_horseshoe"/>
</dbReference>
<dbReference type="Pfam" id="PF02310">
    <property type="entry name" value="B12-binding"/>
    <property type="match status" value="1"/>
</dbReference>
<dbReference type="InterPro" id="IPR006638">
    <property type="entry name" value="Elp3/MiaA/NifB-like_rSAM"/>
</dbReference>
<dbReference type="SFLD" id="SFLDG01123">
    <property type="entry name" value="methyltransferase_(Class_B)"/>
    <property type="match status" value="1"/>
</dbReference>
<dbReference type="SMART" id="SM00729">
    <property type="entry name" value="Elp3"/>
    <property type="match status" value="1"/>
</dbReference>
<dbReference type="KEGG" id="oyw:OdinLCB4_000010"/>
<gene>
    <name evidence="10" type="ORF">OdinLCB4_000010</name>
</gene>
<reference evidence="10" key="1">
    <citation type="journal article" date="2017" name="Nature">
        <title>Asgard archaea illuminate the origin of eukaryotic cellular complexity.</title>
        <authorList>
            <person name="Zaremba-Niedzwiedzka K."/>
            <person name="Caceres E.F."/>
            <person name="Saw J.H."/>
            <person name="Backstrom D."/>
            <person name="Juzokaite L."/>
            <person name="Vancaester E."/>
            <person name="Seitz K.W."/>
            <person name="Anantharaman K."/>
            <person name="Starnawski P."/>
            <person name="Kjeldsen K.U."/>
            <person name="Scott M.B."/>
            <person name="Nunoura T."/>
            <person name="Banfield J.F."/>
            <person name="Schramm A."/>
            <person name="Baker B.J."/>
            <person name="Spang A."/>
            <person name="Ettema T.J.G."/>
        </authorList>
    </citation>
    <scope>NUCLEOTIDE SEQUENCE</scope>
    <source>
        <strain evidence="10">LCB_4</strain>
    </source>
</reference>
<organism evidence="10 11">
    <name type="scientific">Odinarchaeota yellowstonii (strain LCB_4)</name>
    <dbReference type="NCBI Taxonomy" id="1841599"/>
    <lineage>
        <taxon>Archaea</taxon>
        <taxon>Promethearchaeati</taxon>
        <taxon>Candidatus Odinarchaeota</taxon>
        <taxon>Candidatus Odinarchaeia</taxon>
        <taxon>Candidatus Odinarchaeales</taxon>
        <taxon>Candidatus Odinarchaeaceae</taxon>
        <taxon>Candidatus Odinarchaeum</taxon>
    </lineage>
</organism>
<dbReference type="EMBL" id="CP091871">
    <property type="protein sequence ID" value="WEU40354.1"/>
    <property type="molecule type" value="Genomic_DNA"/>
</dbReference>
<evidence type="ECO:0000313" key="11">
    <source>
        <dbReference type="Proteomes" id="UP000186851"/>
    </source>
</evidence>
<name>A0AAF0D2D2_ODILC</name>
<keyword evidence="5" id="KW-0479">Metal-binding</keyword>
<evidence type="ECO:0000259" key="8">
    <source>
        <dbReference type="PROSITE" id="PS51332"/>
    </source>
</evidence>
<accession>A0AAF0D2D2</accession>
<dbReference type="InterPro" id="IPR058240">
    <property type="entry name" value="rSAM_sf"/>
</dbReference>